<proteinExistence type="predicted"/>
<organism evidence="1 2">
    <name type="scientific">Amycolatopsis vastitatis</name>
    <dbReference type="NCBI Taxonomy" id="1905142"/>
    <lineage>
        <taxon>Bacteria</taxon>
        <taxon>Bacillati</taxon>
        <taxon>Actinomycetota</taxon>
        <taxon>Actinomycetes</taxon>
        <taxon>Pseudonocardiales</taxon>
        <taxon>Pseudonocardiaceae</taxon>
        <taxon>Amycolatopsis</taxon>
    </lineage>
</organism>
<keyword evidence="2" id="KW-1185">Reference proteome</keyword>
<gene>
    <name evidence="1" type="ORF">CF165_32750</name>
</gene>
<dbReference type="RefSeq" id="WP_093951437.1">
    <property type="nucleotide sequence ID" value="NZ_NMUL01000038.1"/>
</dbReference>
<dbReference type="OrthoDB" id="3697950at2"/>
<name>A0A229SXA5_9PSEU</name>
<reference evidence="2" key="1">
    <citation type="submission" date="2017-07" db="EMBL/GenBank/DDBJ databases">
        <title>Comparative genome mining reveals phylogenetic distribution patterns of secondary metabolites in Amycolatopsis.</title>
        <authorList>
            <person name="Adamek M."/>
            <person name="Alanjary M."/>
            <person name="Sales-Ortells H."/>
            <person name="Goodfellow M."/>
            <person name="Bull A.T."/>
            <person name="Kalinowski J."/>
            <person name="Ziemert N."/>
        </authorList>
    </citation>
    <scope>NUCLEOTIDE SEQUENCE [LARGE SCALE GENOMIC DNA]</scope>
    <source>
        <strain evidence="2">H5</strain>
    </source>
</reference>
<evidence type="ECO:0000313" key="2">
    <source>
        <dbReference type="Proteomes" id="UP000215199"/>
    </source>
</evidence>
<dbReference type="EMBL" id="NMUL01000038">
    <property type="protein sequence ID" value="OXM63129.1"/>
    <property type="molecule type" value="Genomic_DNA"/>
</dbReference>
<sequence length="123" mass="14220">MAAESTPDTGYDMLTAEAYTRYREGLDDTVRLELDLYEKLASNVRTMRVLYLAMLNLDKGLLPADVGADELARAKTDGLVYLSGRRLRATRDGFALLWQWKTEIEPHIRKTPFQRLWRQVLGW</sequence>
<evidence type="ECO:0000313" key="1">
    <source>
        <dbReference type="EMBL" id="OXM63129.1"/>
    </source>
</evidence>
<protein>
    <submittedName>
        <fullName evidence="1">Uncharacterized protein</fullName>
    </submittedName>
</protein>
<accession>A0A229SXA5</accession>
<dbReference type="Proteomes" id="UP000215199">
    <property type="component" value="Unassembled WGS sequence"/>
</dbReference>
<dbReference type="AlphaFoldDB" id="A0A229SXA5"/>
<comment type="caution">
    <text evidence="1">The sequence shown here is derived from an EMBL/GenBank/DDBJ whole genome shotgun (WGS) entry which is preliminary data.</text>
</comment>